<name>A0A438MGZ9_9ACTN</name>
<organism evidence="1 2">
    <name type="scientific">Nonomuraea polychroma</name>
    <dbReference type="NCBI Taxonomy" id="46176"/>
    <lineage>
        <taxon>Bacteria</taxon>
        <taxon>Bacillati</taxon>
        <taxon>Actinomycetota</taxon>
        <taxon>Actinomycetes</taxon>
        <taxon>Streptosporangiales</taxon>
        <taxon>Streptosporangiaceae</taxon>
        <taxon>Nonomuraea</taxon>
    </lineage>
</organism>
<dbReference type="EMBL" id="SAUN01000001">
    <property type="protein sequence ID" value="RVX45140.1"/>
    <property type="molecule type" value="Genomic_DNA"/>
</dbReference>
<evidence type="ECO:0000313" key="1">
    <source>
        <dbReference type="EMBL" id="RVX45140.1"/>
    </source>
</evidence>
<dbReference type="Proteomes" id="UP000284824">
    <property type="component" value="Unassembled WGS sequence"/>
</dbReference>
<dbReference type="AlphaFoldDB" id="A0A438MGZ9"/>
<comment type="caution">
    <text evidence="1">The sequence shown here is derived from an EMBL/GenBank/DDBJ whole genome shotgun (WGS) entry which is preliminary data.</text>
</comment>
<protein>
    <submittedName>
        <fullName evidence="1">Uncharacterized protein</fullName>
    </submittedName>
</protein>
<sequence length="77" mass="7948">MGMAAVPGTPAGDELEVALAALVRAYTDAVTVATGRSAAVDVQAALAGAARIGDLLRQLEADLARQRRMLVWASVRT</sequence>
<proteinExistence type="predicted"/>
<accession>A0A438MGZ9</accession>
<gene>
    <name evidence="1" type="ORF">EDD27_7918</name>
</gene>
<reference evidence="1 2" key="1">
    <citation type="submission" date="2019-01" db="EMBL/GenBank/DDBJ databases">
        <title>Sequencing the genomes of 1000 actinobacteria strains.</title>
        <authorList>
            <person name="Klenk H.-P."/>
        </authorList>
    </citation>
    <scope>NUCLEOTIDE SEQUENCE [LARGE SCALE GENOMIC DNA]</scope>
    <source>
        <strain evidence="1 2">DSM 43925</strain>
    </source>
</reference>
<keyword evidence="2" id="KW-1185">Reference proteome</keyword>
<evidence type="ECO:0000313" key="2">
    <source>
        <dbReference type="Proteomes" id="UP000284824"/>
    </source>
</evidence>